<comment type="similarity">
    <text evidence="1">Belongs to the acetyltransferase family. RimI subfamily.</text>
</comment>
<comment type="caution">
    <text evidence="3">The sequence shown here is derived from an EMBL/GenBank/DDBJ whole genome shotgun (WGS) entry which is preliminary data.</text>
</comment>
<evidence type="ECO:0000256" key="1">
    <source>
        <dbReference type="HAMAP-Rule" id="MF_02210"/>
    </source>
</evidence>
<feature type="binding site" evidence="1">
    <location>
        <begin position="75"/>
        <end position="77"/>
    </location>
    <ligand>
        <name>acetyl-CoA</name>
        <dbReference type="ChEBI" id="CHEBI:57288"/>
    </ligand>
</feature>
<sequence length="156" mass="17218">MTVGPDGARMRAMTSADLPAVLAIENASQPTPWSEGNFRDCLKGAYRCRVAAVDGEPVGFMILSSVLDERHLLNVAVDPARQRRGLALWMLEDELDEARTASMSVMYLEVRAGNDGAQSLYRRLGFVENGRRKGYYRAGAGREDAVLMMLELLGHK</sequence>
<feature type="domain" description="N-acetyltransferase" evidence="2">
    <location>
        <begin position="8"/>
        <end position="153"/>
    </location>
</feature>
<feature type="active site" description="Proton donor" evidence="1">
    <location>
        <position position="121"/>
    </location>
</feature>
<evidence type="ECO:0000313" key="3">
    <source>
        <dbReference type="EMBL" id="MBF5054011.1"/>
    </source>
</evidence>
<dbReference type="PANTHER" id="PTHR43617">
    <property type="entry name" value="L-AMINO ACID N-ACETYLTRANSFERASE"/>
    <property type="match status" value="1"/>
</dbReference>
<dbReference type="HAMAP" id="MF_02210">
    <property type="entry name" value="RimI"/>
    <property type="match status" value="1"/>
</dbReference>
<protein>
    <recommendedName>
        <fullName evidence="1">[Ribosomal protein bS18]-alanine N-acetyltransferase</fullName>
        <ecNumber evidence="1">2.3.1.266</ecNumber>
    </recommendedName>
</protein>
<evidence type="ECO:0000313" key="4">
    <source>
        <dbReference type="Proteomes" id="UP000644441"/>
    </source>
</evidence>
<comment type="catalytic activity">
    <reaction evidence="1">
        <text>N-terminal L-alanyl-[ribosomal protein bS18] + acetyl-CoA = N-terminal N(alpha)-acetyl-L-alanyl-[ribosomal protein bS18] + CoA + H(+)</text>
        <dbReference type="Rhea" id="RHEA:43756"/>
        <dbReference type="Rhea" id="RHEA-COMP:10676"/>
        <dbReference type="Rhea" id="RHEA-COMP:10677"/>
        <dbReference type="ChEBI" id="CHEBI:15378"/>
        <dbReference type="ChEBI" id="CHEBI:57287"/>
        <dbReference type="ChEBI" id="CHEBI:57288"/>
        <dbReference type="ChEBI" id="CHEBI:64718"/>
        <dbReference type="ChEBI" id="CHEBI:83683"/>
        <dbReference type="EC" id="2.3.1.266"/>
    </reaction>
</comment>
<keyword evidence="1" id="KW-0808">Transferase</keyword>
<dbReference type="Proteomes" id="UP000644441">
    <property type="component" value="Unassembled WGS sequence"/>
</dbReference>
<comment type="caution">
    <text evidence="1">Lacks conserved residue(s) required for the propagation of feature annotation.</text>
</comment>
<feature type="binding site" evidence="1">
    <location>
        <position position="114"/>
    </location>
    <ligand>
        <name>acetyl-CoA</name>
        <dbReference type="ChEBI" id="CHEBI:57288"/>
    </ligand>
</feature>
<keyword evidence="1" id="KW-0012">Acyltransferase</keyword>
<dbReference type="SUPFAM" id="SSF55729">
    <property type="entry name" value="Acyl-CoA N-acyltransferases (Nat)"/>
    <property type="match status" value="1"/>
</dbReference>
<dbReference type="InterPro" id="IPR016181">
    <property type="entry name" value="Acyl_CoA_acyltransferase"/>
</dbReference>
<dbReference type="PANTHER" id="PTHR43617:SF35">
    <property type="entry name" value="[RIBOSOMAL PROTEIN BS18]-ALANINE N-ACETYLTRANSFERASE"/>
    <property type="match status" value="1"/>
</dbReference>
<comment type="function">
    <text evidence="1">Acetylates the N-terminal alanine of ribosomal protein bS18.</text>
</comment>
<dbReference type="InterPro" id="IPR050276">
    <property type="entry name" value="MshD_Acetyltransferase"/>
</dbReference>
<organism evidence="3 4">
    <name type="scientific">Alloalcanivorax venustensis ISO4</name>
    <dbReference type="NCBI Taxonomy" id="1177184"/>
    <lineage>
        <taxon>Bacteria</taxon>
        <taxon>Pseudomonadati</taxon>
        <taxon>Pseudomonadota</taxon>
        <taxon>Gammaproteobacteria</taxon>
        <taxon>Oceanospirillales</taxon>
        <taxon>Alcanivoracaceae</taxon>
        <taxon>Alloalcanivorax</taxon>
    </lineage>
</organism>
<dbReference type="EC" id="2.3.1.266" evidence="1"/>
<dbReference type="RefSeq" id="WP_194856544.1">
    <property type="nucleotide sequence ID" value="NZ_ARXR01000028.1"/>
</dbReference>
<dbReference type="EMBL" id="ARXR01000028">
    <property type="protein sequence ID" value="MBF5054011.1"/>
    <property type="molecule type" value="Genomic_DNA"/>
</dbReference>
<dbReference type="Pfam" id="PF00583">
    <property type="entry name" value="Acetyltransf_1"/>
    <property type="match status" value="1"/>
</dbReference>
<feature type="active site" description="Proton acceptor" evidence="1">
    <location>
        <position position="109"/>
    </location>
</feature>
<comment type="subcellular location">
    <subcellularLocation>
        <location evidence="1">Cytoplasm</location>
    </subcellularLocation>
</comment>
<proteinExistence type="inferred from homology"/>
<gene>
    <name evidence="1" type="primary">rimI</name>
    <name evidence="3" type="ORF">ISO4_02613</name>
</gene>
<dbReference type="InterPro" id="IPR000182">
    <property type="entry name" value="GNAT_dom"/>
</dbReference>
<evidence type="ECO:0000259" key="2">
    <source>
        <dbReference type="PROSITE" id="PS51186"/>
    </source>
</evidence>
<dbReference type="InterPro" id="IPR006464">
    <property type="entry name" value="AcTrfase_RimI/Ard1"/>
</dbReference>
<dbReference type="CDD" id="cd04301">
    <property type="entry name" value="NAT_SF"/>
    <property type="match status" value="1"/>
</dbReference>
<dbReference type="InterPro" id="IPR043690">
    <property type="entry name" value="RimI"/>
</dbReference>
<dbReference type="Gene3D" id="3.40.630.30">
    <property type="match status" value="1"/>
</dbReference>
<reference evidence="3 4" key="1">
    <citation type="submission" date="2012-09" db="EMBL/GenBank/DDBJ databases">
        <title>Genome Sequence of alkane-degrading Bacterium Alcanivorax venustensis ISO4.</title>
        <authorList>
            <person name="Lai Q."/>
            <person name="Shao Z."/>
        </authorList>
    </citation>
    <scope>NUCLEOTIDE SEQUENCE [LARGE SCALE GENOMIC DNA]</scope>
    <source>
        <strain evidence="3 4">ISO4</strain>
    </source>
</reference>
<dbReference type="PROSITE" id="PS51186">
    <property type="entry name" value="GNAT"/>
    <property type="match status" value="1"/>
</dbReference>
<keyword evidence="1" id="KW-0963">Cytoplasm</keyword>
<dbReference type="NCBIfam" id="TIGR01575">
    <property type="entry name" value="rimI"/>
    <property type="match status" value="1"/>
</dbReference>
<accession>A0ABS0AIP8</accession>
<keyword evidence="4" id="KW-1185">Reference proteome</keyword>
<name>A0ABS0AIP8_9GAMM</name>